<dbReference type="PANTHER" id="PTHR43415">
    <property type="entry name" value="SPERMIDINE N(1)-ACETYLTRANSFERASE"/>
    <property type="match status" value="1"/>
</dbReference>
<dbReference type="GO" id="GO:0016747">
    <property type="term" value="F:acyltransferase activity, transferring groups other than amino-acyl groups"/>
    <property type="evidence" value="ECO:0007669"/>
    <property type="project" value="InterPro"/>
</dbReference>
<accession>A0A5D8QBJ9</accession>
<dbReference type="Gene3D" id="3.40.630.30">
    <property type="match status" value="1"/>
</dbReference>
<protein>
    <submittedName>
        <fullName evidence="2">GNAT family N-acetyltransferase</fullName>
    </submittedName>
</protein>
<evidence type="ECO:0000313" key="3">
    <source>
        <dbReference type="Proteomes" id="UP000322976"/>
    </source>
</evidence>
<feature type="domain" description="N-acetyltransferase" evidence="1">
    <location>
        <begin position="15"/>
        <end position="179"/>
    </location>
</feature>
<dbReference type="Pfam" id="PF00583">
    <property type="entry name" value="Acetyltransf_1"/>
    <property type="match status" value="1"/>
</dbReference>
<keyword evidence="3" id="KW-1185">Reference proteome</keyword>
<comment type="caution">
    <text evidence="2">The sequence shown here is derived from an EMBL/GenBank/DDBJ whole genome shotgun (WGS) entry which is preliminary data.</text>
</comment>
<dbReference type="InterPro" id="IPR000182">
    <property type="entry name" value="GNAT_dom"/>
</dbReference>
<sequence>MFFLAKRPKISQEEIILREAVPADARGIIDVANAVGREKTYNVSEVFGYSEADERSLIARLNRNKELILVAERGGKIIGFLTLFVYFGGRSPKVQHVGEIGINIMDGYRDMGLGYKMMNYAIDWARCRGYMKLCLSVFSSNERAIHLYKKCGFREEGRRKAQFKIGDTYVDEVEMGLFL</sequence>
<dbReference type="AlphaFoldDB" id="A0A5D8QBJ9"/>
<dbReference type="PROSITE" id="PS51186">
    <property type="entry name" value="GNAT"/>
    <property type="match status" value="1"/>
</dbReference>
<keyword evidence="2" id="KW-0808">Transferase</keyword>
<dbReference type="RefSeq" id="WP_149545490.1">
    <property type="nucleotide sequence ID" value="NZ_VTPS01000011.1"/>
</dbReference>
<proteinExistence type="predicted"/>
<dbReference type="SUPFAM" id="SSF55729">
    <property type="entry name" value="Acyl-CoA N-acyltransferases (Nat)"/>
    <property type="match status" value="1"/>
</dbReference>
<dbReference type="PANTHER" id="PTHR43415:SF3">
    <property type="entry name" value="GNAT-FAMILY ACETYLTRANSFERASE"/>
    <property type="match status" value="1"/>
</dbReference>
<dbReference type="Proteomes" id="UP000322976">
    <property type="component" value="Unassembled WGS sequence"/>
</dbReference>
<evidence type="ECO:0000313" key="2">
    <source>
        <dbReference type="EMBL" id="TZE81727.1"/>
    </source>
</evidence>
<organism evidence="2 3">
    <name type="scientific">Calorimonas adulescens</name>
    <dbReference type="NCBI Taxonomy" id="2606906"/>
    <lineage>
        <taxon>Bacteria</taxon>
        <taxon>Bacillati</taxon>
        <taxon>Bacillota</taxon>
        <taxon>Clostridia</taxon>
        <taxon>Thermoanaerobacterales</taxon>
        <taxon>Thermoanaerobacteraceae</taxon>
        <taxon>Calorimonas</taxon>
    </lineage>
</organism>
<name>A0A5D8QBJ9_9THEO</name>
<dbReference type="InterPro" id="IPR016181">
    <property type="entry name" value="Acyl_CoA_acyltransferase"/>
</dbReference>
<reference evidence="2 3" key="1">
    <citation type="submission" date="2019-08" db="EMBL/GenBank/DDBJ databases">
        <title>Calorimonas adulescens gen. nov., sp. nov., an anaerobic thermophilic bacterium from Sakhalin hot spring.</title>
        <authorList>
            <person name="Khomyakova M.A."/>
            <person name="Merkel A.Y."/>
            <person name="Novikov A."/>
            <person name="Bonch-Osmolovskaya E.A."/>
            <person name="Slobodkin A.I."/>
        </authorList>
    </citation>
    <scope>NUCLEOTIDE SEQUENCE [LARGE SCALE GENOMIC DNA]</scope>
    <source>
        <strain evidence="2 3">A05MB</strain>
    </source>
</reference>
<dbReference type="CDD" id="cd04301">
    <property type="entry name" value="NAT_SF"/>
    <property type="match status" value="1"/>
</dbReference>
<evidence type="ECO:0000259" key="1">
    <source>
        <dbReference type="PROSITE" id="PS51186"/>
    </source>
</evidence>
<gene>
    <name evidence="2" type="ORF">FWJ32_08310</name>
</gene>
<dbReference type="EMBL" id="VTPS01000011">
    <property type="protein sequence ID" value="TZE81727.1"/>
    <property type="molecule type" value="Genomic_DNA"/>
</dbReference>